<sequence>MLGARLKPATWALTSTLIASSSPTSTGIPLAIVVAADLLPESLLFSDIDHLRYIPTRTLTLNSQKDLSPLSSSSPIPIEFLRTQITNHHRSNAYTGILVGASNGQRSQRNILEVMI</sequence>
<name>A0ACB9KAT6_9ASTR</name>
<accession>A0ACB9KAT6</accession>
<evidence type="ECO:0000313" key="2">
    <source>
        <dbReference type="Proteomes" id="UP001056120"/>
    </source>
</evidence>
<gene>
    <name evidence="1" type="ORF">L1987_03535</name>
</gene>
<comment type="caution">
    <text evidence="1">The sequence shown here is derived from an EMBL/GenBank/DDBJ whole genome shotgun (WGS) entry which is preliminary data.</text>
</comment>
<reference evidence="1 2" key="2">
    <citation type="journal article" date="2022" name="Mol. Ecol. Resour.">
        <title>The genomes of chicory, endive, great burdock and yacon provide insights into Asteraceae paleo-polyploidization history and plant inulin production.</title>
        <authorList>
            <person name="Fan W."/>
            <person name="Wang S."/>
            <person name="Wang H."/>
            <person name="Wang A."/>
            <person name="Jiang F."/>
            <person name="Liu H."/>
            <person name="Zhao H."/>
            <person name="Xu D."/>
            <person name="Zhang Y."/>
        </authorList>
    </citation>
    <scope>NUCLEOTIDE SEQUENCE [LARGE SCALE GENOMIC DNA]</scope>
    <source>
        <strain evidence="2">cv. Yunnan</strain>
        <tissue evidence="1">Leaves</tissue>
    </source>
</reference>
<protein>
    <submittedName>
        <fullName evidence="1">Uncharacterized protein</fullName>
    </submittedName>
</protein>
<dbReference type="Proteomes" id="UP001056120">
    <property type="component" value="Linkage Group LG01"/>
</dbReference>
<evidence type="ECO:0000313" key="1">
    <source>
        <dbReference type="EMBL" id="KAI3829411.1"/>
    </source>
</evidence>
<proteinExistence type="predicted"/>
<reference evidence="2" key="1">
    <citation type="journal article" date="2022" name="Mol. Ecol. Resour.">
        <title>The genomes of chicory, endive, great burdock and yacon provide insights into Asteraceae palaeo-polyploidization history and plant inulin production.</title>
        <authorList>
            <person name="Fan W."/>
            <person name="Wang S."/>
            <person name="Wang H."/>
            <person name="Wang A."/>
            <person name="Jiang F."/>
            <person name="Liu H."/>
            <person name="Zhao H."/>
            <person name="Xu D."/>
            <person name="Zhang Y."/>
        </authorList>
    </citation>
    <scope>NUCLEOTIDE SEQUENCE [LARGE SCALE GENOMIC DNA]</scope>
    <source>
        <strain evidence="2">cv. Yunnan</strain>
    </source>
</reference>
<dbReference type="EMBL" id="CM042018">
    <property type="protein sequence ID" value="KAI3829411.1"/>
    <property type="molecule type" value="Genomic_DNA"/>
</dbReference>
<keyword evidence="2" id="KW-1185">Reference proteome</keyword>
<organism evidence="1 2">
    <name type="scientific">Smallanthus sonchifolius</name>
    <dbReference type="NCBI Taxonomy" id="185202"/>
    <lineage>
        <taxon>Eukaryota</taxon>
        <taxon>Viridiplantae</taxon>
        <taxon>Streptophyta</taxon>
        <taxon>Embryophyta</taxon>
        <taxon>Tracheophyta</taxon>
        <taxon>Spermatophyta</taxon>
        <taxon>Magnoliopsida</taxon>
        <taxon>eudicotyledons</taxon>
        <taxon>Gunneridae</taxon>
        <taxon>Pentapetalae</taxon>
        <taxon>asterids</taxon>
        <taxon>campanulids</taxon>
        <taxon>Asterales</taxon>
        <taxon>Asteraceae</taxon>
        <taxon>Asteroideae</taxon>
        <taxon>Heliantheae alliance</taxon>
        <taxon>Millerieae</taxon>
        <taxon>Smallanthus</taxon>
    </lineage>
</organism>